<gene>
    <name evidence="8" type="ORF">GS4_21_00140</name>
</gene>
<reference evidence="8 9" key="1">
    <citation type="submission" date="2013-01" db="EMBL/GenBank/DDBJ databases">
        <title>Whole genome shotgun sequence of Gordonia soli NBRC 108243.</title>
        <authorList>
            <person name="Isaki-Nakamura S."/>
            <person name="Hosoyama A."/>
            <person name="Tsuchikane K."/>
            <person name="Ando Y."/>
            <person name="Baba S."/>
            <person name="Ohji S."/>
            <person name="Hamada M."/>
            <person name="Tamura T."/>
            <person name="Yamazoe A."/>
            <person name="Yamazaki S."/>
            <person name="Fujita N."/>
        </authorList>
    </citation>
    <scope>NUCLEOTIDE SEQUENCE [LARGE SCALE GENOMIC DNA]</scope>
    <source>
        <strain evidence="8 9">NBRC 108243</strain>
    </source>
</reference>
<keyword evidence="2 6" id="KW-0288">FMN</keyword>
<evidence type="ECO:0000256" key="6">
    <source>
        <dbReference type="PIRSR" id="PIRSR000337-1"/>
    </source>
</evidence>
<feature type="binding site" evidence="6">
    <location>
        <position position="159"/>
    </location>
    <ligand>
        <name>FMN</name>
        <dbReference type="ChEBI" id="CHEBI:58210"/>
    </ligand>
</feature>
<dbReference type="GO" id="GO:0016705">
    <property type="term" value="F:oxidoreductase activity, acting on paired donors, with incorporation or reduction of molecular oxygen"/>
    <property type="evidence" value="ECO:0007669"/>
    <property type="project" value="InterPro"/>
</dbReference>
<dbReference type="PANTHER" id="PTHR30011">
    <property type="entry name" value="ALKANESULFONATE MONOOXYGENASE-RELATED"/>
    <property type="match status" value="1"/>
</dbReference>
<keyword evidence="1 6" id="KW-0285">Flavoprotein</keyword>
<dbReference type="eggNOG" id="COG2141">
    <property type="taxonomic scope" value="Bacteria"/>
</dbReference>
<feature type="binding site" evidence="6">
    <location>
        <position position="163"/>
    </location>
    <ligand>
        <name>FMN</name>
        <dbReference type="ChEBI" id="CHEBI:58210"/>
    </ligand>
</feature>
<feature type="binding site" evidence="6">
    <location>
        <position position="63"/>
    </location>
    <ligand>
        <name>FMN</name>
        <dbReference type="ChEBI" id="CHEBI:58210"/>
    </ligand>
</feature>
<feature type="binding site" evidence="6">
    <location>
        <position position="234"/>
    </location>
    <ligand>
        <name>FMN</name>
        <dbReference type="ChEBI" id="CHEBI:58210"/>
    </ligand>
</feature>
<comment type="caution">
    <text evidence="8">The sequence shown here is derived from an EMBL/GenBank/DDBJ whole genome shotgun (WGS) entry which is preliminary data.</text>
</comment>
<keyword evidence="3" id="KW-0560">Oxidoreductase</keyword>
<organism evidence="8 9">
    <name type="scientific">Gordonia soli NBRC 108243</name>
    <dbReference type="NCBI Taxonomy" id="1223545"/>
    <lineage>
        <taxon>Bacteria</taxon>
        <taxon>Bacillati</taxon>
        <taxon>Actinomycetota</taxon>
        <taxon>Actinomycetes</taxon>
        <taxon>Mycobacteriales</taxon>
        <taxon>Gordoniaceae</taxon>
        <taxon>Gordonia</taxon>
    </lineage>
</organism>
<dbReference type="Gene3D" id="3.20.20.30">
    <property type="entry name" value="Luciferase-like domain"/>
    <property type="match status" value="1"/>
</dbReference>
<dbReference type="RefSeq" id="WP_007621938.1">
    <property type="nucleotide sequence ID" value="NZ_BANX01000021.1"/>
</dbReference>
<keyword evidence="4 8" id="KW-0503">Monooxygenase</keyword>
<dbReference type="InterPro" id="IPR011251">
    <property type="entry name" value="Luciferase-like_dom"/>
</dbReference>
<dbReference type="AlphaFoldDB" id="M0QNZ7"/>
<keyword evidence="9" id="KW-1185">Reference proteome</keyword>
<dbReference type="PANTHER" id="PTHR30011:SF16">
    <property type="entry name" value="C2H2 FINGER DOMAIN TRANSCRIPTION FACTOR (EUROFUNG)-RELATED"/>
    <property type="match status" value="1"/>
</dbReference>
<feature type="binding site" evidence="6">
    <location>
        <position position="109"/>
    </location>
    <ligand>
        <name>FMN</name>
        <dbReference type="ChEBI" id="CHEBI:58210"/>
    </ligand>
</feature>
<dbReference type="NCBIfam" id="TIGR03860">
    <property type="entry name" value="FMN_nitrolo"/>
    <property type="match status" value="1"/>
</dbReference>
<dbReference type="PIRSF" id="PIRSF000337">
    <property type="entry name" value="NTA_MOA"/>
    <property type="match status" value="1"/>
</dbReference>
<evidence type="ECO:0000256" key="5">
    <source>
        <dbReference type="ARBA" id="ARBA00033748"/>
    </source>
</evidence>
<feature type="binding site" evidence="6">
    <location>
        <position position="235"/>
    </location>
    <ligand>
        <name>FMN</name>
        <dbReference type="ChEBI" id="CHEBI:58210"/>
    </ligand>
</feature>
<evidence type="ECO:0000256" key="1">
    <source>
        <dbReference type="ARBA" id="ARBA00022630"/>
    </source>
</evidence>
<dbReference type="InterPro" id="IPR036661">
    <property type="entry name" value="Luciferase-like_sf"/>
</dbReference>
<evidence type="ECO:0000313" key="8">
    <source>
        <dbReference type="EMBL" id="GAC69167.1"/>
    </source>
</evidence>
<dbReference type="InterPro" id="IPR016215">
    <property type="entry name" value="NTA_MOA"/>
</dbReference>
<dbReference type="EMBL" id="BANX01000021">
    <property type="protein sequence ID" value="GAC69167.1"/>
    <property type="molecule type" value="Genomic_DNA"/>
</dbReference>
<evidence type="ECO:0000256" key="2">
    <source>
        <dbReference type="ARBA" id="ARBA00022643"/>
    </source>
</evidence>
<evidence type="ECO:0000259" key="7">
    <source>
        <dbReference type="Pfam" id="PF00296"/>
    </source>
</evidence>
<accession>M0QNZ7</accession>
<proteinExistence type="inferred from homology"/>
<name>M0QNZ7_9ACTN</name>
<dbReference type="OrthoDB" id="4437611at2"/>
<comment type="similarity">
    <text evidence="5">Belongs to the NtaA/SnaA/DszA monooxygenase family.</text>
</comment>
<dbReference type="STRING" id="1223545.GS4_21_00140"/>
<feature type="domain" description="Luciferase-like" evidence="7">
    <location>
        <begin position="35"/>
        <end position="393"/>
    </location>
</feature>
<evidence type="ECO:0000256" key="3">
    <source>
        <dbReference type="ARBA" id="ARBA00023002"/>
    </source>
</evidence>
<dbReference type="Proteomes" id="UP000011666">
    <property type="component" value="Unassembled WGS sequence"/>
</dbReference>
<evidence type="ECO:0000313" key="9">
    <source>
        <dbReference type="Proteomes" id="UP000011666"/>
    </source>
</evidence>
<dbReference type="SUPFAM" id="SSF51679">
    <property type="entry name" value="Bacterial luciferase-like"/>
    <property type="match status" value="1"/>
</dbReference>
<sequence length="462" mass="51129">MSSSTQRSPLHFSAFVMNTTSHILQGLWRTDESEQINFNSVDHWIRLAQELERGRFDFIFFADVVGLYGDYDGGYRKYVESGLQIPSNDPSVIASAIAHSTSDIGIAITSSVLQEHPFNFARRISTLDHATNGRIAWNIVTSGLANAARNFGYDGLEEHDERYVWADEYTDVVYKLWEGSWDDGALLQDKKAGLHADPAKVHKIFHEGKRYRVEGPHLVAPSPQRTPVLFQAGSSGAGREFAARNAEAQFIISPGPDAAKLLVDDTRARLPQYGRDPHDLKFFQGLHFVIGSTEEEARRKEAELEENIDLDGMIAHLSGAIGVDFGSHPIDTPLGEIETDGVRSVLDWARESVHGREATIEDLGRVQGRNSRVVGTPEQIADELQRWRDAGVDGINVVNATIPGSYVEFIDHVVPVLQERGLAQKEYASGTARAKLFGSDRLPDRHPAARYRGAFAELSAGV</sequence>
<protein>
    <submittedName>
        <fullName evidence="8">Putative FMNH2-dependent monooxygenase</fullName>
    </submittedName>
</protein>
<dbReference type="InterPro" id="IPR051260">
    <property type="entry name" value="Diverse_substr_monoxygenases"/>
</dbReference>
<dbReference type="GO" id="GO:0004497">
    <property type="term" value="F:monooxygenase activity"/>
    <property type="evidence" value="ECO:0007669"/>
    <property type="project" value="UniProtKB-KW"/>
</dbReference>
<evidence type="ECO:0000256" key="4">
    <source>
        <dbReference type="ARBA" id="ARBA00023033"/>
    </source>
</evidence>
<dbReference type="Pfam" id="PF00296">
    <property type="entry name" value="Bac_luciferase"/>
    <property type="match status" value="1"/>
</dbReference>